<gene>
    <name evidence="19" type="primary">tnmd</name>
</gene>
<evidence type="ECO:0000256" key="2">
    <source>
        <dbReference type="ARBA" id="ARBA00009898"/>
    </source>
</evidence>
<dbReference type="Ensembl" id="ENSCMIT00000011734.1">
    <property type="protein sequence ID" value="ENSCMIP00000011453.1"/>
    <property type="gene ID" value="ENSCMIG00000005946.1"/>
</dbReference>
<accession>A0A4W3H3T0</accession>
<dbReference type="GO" id="GO:0012505">
    <property type="term" value="C:endomembrane system"/>
    <property type="evidence" value="ECO:0007669"/>
    <property type="project" value="UniProtKB-SubCell"/>
</dbReference>
<keyword evidence="20" id="KW-1185">Reference proteome</keyword>
<keyword evidence="11" id="KW-1015">Disulfide bond</keyword>
<dbReference type="SMART" id="SM01039">
    <property type="entry name" value="BRICHOS"/>
    <property type="match status" value="1"/>
</dbReference>
<keyword evidence="5" id="KW-0272">Extracellular matrix</keyword>
<evidence type="ECO:0000256" key="12">
    <source>
        <dbReference type="ARBA" id="ARBA00023180"/>
    </source>
</evidence>
<dbReference type="PANTHER" id="PTHR14064">
    <property type="entry name" value="CHONDROMODULIN-RELATED"/>
    <property type="match status" value="1"/>
</dbReference>
<dbReference type="GO" id="GO:0030154">
    <property type="term" value="P:cell differentiation"/>
    <property type="evidence" value="ECO:0007669"/>
    <property type="project" value="UniProtKB-KW"/>
</dbReference>
<keyword evidence="4" id="KW-0964">Secreted</keyword>
<comment type="subcellular location">
    <subcellularLocation>
        <location evidence="14">Endomembrane system</location>
        <topology evidence="14">Single-pass membrane protein</topology>
    </subcellularLocation>
    <subcellularLocation>
        <location evidence="1">Secreted</location>
        <location evidence="1">Extracellular space</location>
        <location evidence="1">Extracellular matrix</location>
    </subcellularLocation>
</comment>
<evidence type="ECO:0000256" key="13">
    <source>
        <dbReference type="ARBA" id="ARBA00023188"/>
    </source>
</evidence>
<evidence type="ECO:0000256" key="5">
    <source>
        <dbReference type="ARBA" id="ARBA00022530"/>
    </source>
</evidence>
<evidence type="ECO:0000256" key="1">
    <source>
        <dbReference type="ARBA" id="ARBA00004498"/>
    </source>
</evidence>
<dbReference type="GeneTree" id="ENSGT00480000042679"/>
<dbReference type="GO" id="GO:0016525">
    <property type="term" value="P:negative regulation of angiogenesis"/>
    <property type="evidence" value="ECO:0007669"/>
    <property type="project" value="TreeGrafter"/>
</dbReference>
<keyword evidence="13" id="KW-0891">Chondrogenesis</keyword>
<evidence type="ECO:0000256" key="8">
    <source>
        <dbReference type="ARBA" id="ARBA00022782"/>
    </source>
</evidence>
<dbReference type="Gene3D" id="3.30.390.150">
    <property type="match status" value="1"/>
</dbReference>
<evidence type="ECO:0000256" key="6">
    <source>
        <dbReference type="ARBA" id="ARBA00022685"/>
    </source>
</evidence>
<comment type="similarity">
    <text evidence="2">Belongs to the chondromodulin-1 family.</text>
</comment>
<evidence type="ECO:0000256" key="7">
    <source>
        <dbReference type="ARBA" id="ARBA00022692"/>
    </source>
</evidence>
<keyword evidence="8" id="KW-0221">Differentiation</keyword>
<evidence type="ECO:0000256" key="11">
    <source>
        <dbReference type="ARBA" id="ARBA00023157"/>
    </source>
</evidence>
<dbReference type="GO" id="GO:0051216">
    <property type="term" value="P:cartilage development"/>
    <property type="evidence" value="ECO:0007669"/>
    <property type="project" value="UniProtKB-KW"/>
</dbReference>
<dbReference type="Pfam" id="PF04089">
    <property type="entry name" value="BRICHOS"/>
    <property type="match status" value="1"/>
</dbReference>
<keyword evidence="10 17" id="KW-0472">Membrane</keyword>
<evidence type="ECO:0000256" key="14">
    <source>
        <dbReference type="ARBA" id="ARBA00037847"/>
    </source>
</evidence>
<dbReference type="OMA" id="TIYWIHP"/>
<organism evidence="19 20">
    <name type="scientific">Callorhinchus milii</name>
    <name type="common">Ghost shark</name>
    <dbReference type="NCBI Taxonomy" id="7868"/>
    <lineage>
        <taxon>Eukaryota</taxon>
        <taxon>Metazoa</taxon>
        <taxon>Chordata</taxon>
        <taxon>Craniata</taxon>
        <taxon>Vertebrata</taxon>
        <taxon>Chondrichthyes</taxon>
        <taxon>Holocephali</taxon>
        <taxon>Chimaeriformes</taxon>
        <taxon>Callorhinchidae</taxon>
        <taxon>Callorhinchus</taxon>
    </lineage>
</organism>
<dbReference type="InParanoid" id="A0A4W3H3T0"/>
<evidence type="ECO:0000256" key="15">
    <source>
        <dbReference type="ARBA" id="ARBA00039682"/>
    </source>
</evidence>
<evidence type="ECO:0000256" key="3">
    <source>
        <dbReference type="ARBA" id="ARBA00022473"/>
    </source>
</evidence>
<evidence type="ECO:0000256" key="10">
    <source>
        <dbReference type="ARBA" id="ARBA00023136"/>
    </source>
</evidence>
<keyword evidence="3" id="KW-0217">Developmental protein</keyword>
<reference evidence="20" key="3">
    <citation type="journal article" date="2014" name="Nature">
        <title>Elephant shark genome provides unique insights into gnathostome evolution.</title>
        <authorList>
            <consortium name="International Elephant Shark Genome Sequencing Consortium"/>
            <person name="Venkatesh B."/>
            <person name="Lee A.P."/>
            <person name="Ravi V."/>
            <person name="Maurya A.K."/>
            <person name="Lian M.M."/>
            <person name="Swann J.B."/>
            <person name="Ohta Y."/>
            <person name="Flajnik M.F."/>
            <person name="Sutoh Y."/>
            <person name="Kasahara M."/>
            <person name="Hoon S."/>
            <person name="Gangu V."/>
            <person name="Roy S.W."/>
            <person name="Irimia M."/>
            <person name="Korzh V."/>
            <person name="Kondrychyn I."/>
            <person name="Lim Z.W."/>
            <person name="Tay B.H."/>
            <person name="Tohari S."/>
            <person name="Kong K.W."/>
            <person name="Ho S."/>
            <person name="Lorente-Galdos B."/>
            <person name="Quilez J."/>
            <person name="Marques-Bonet T."/>
            <person name="Raney B.J."/>
            <person name="Ingham P.W."/>
            <person name="Tay A."/>
            <person name="Hillier L.W."/>
            <person name="Minx P."/>
            <person name="Boehm T."/>
            <person name="Wilson R.K."/>
            <person name="Brenner S."/>
            <person name="Warren W.C."/>
        </authorList>
    </citation>
    <scope>NUCLEOTIDE SEQUENCE [LARGE SCALE GENOMIC DNA]</scope>
</reference>
<dbReference type="InterPro" id="IPR007084">
    <property type="entry name" value="BRICHOS_dom"/>
</dbReference>
<protein>
    <recommendedName>
        <fullName evidence="15">Leukocyte cell-derived chemotaxin 1</fullName>
    </recommendedName>
    <alternativeName>
        <fullName evidence="16">Chondromodulin</fullName>
    </alternativeName>
</protein>
<dbReference type="PROSITE" id="PS50869">
    <property type="entry name" value="BRICHOS"/>
    <property type="match status" value="1"/>
</dbReference>
<name>A0A4W3H3T0_CALMI</name>
<sequence length="320" mass="36426">MCWIPTCCICSHCAGHHTFLKKDSVFFLSLSPLLLTNLQVLTAREKRKSFARYLRTGSLVLFAGVVLLLLGCFGIRYYWKGNGNKVYNTLYRINIHGAIEESIMEINAADNFETFSMGNGSHESVEIHDFKAGLTGIRFAGGEKCYIKTQTKIILPDIAAIKNDEELISPQDEIMPAQFDESLVWMAAEQPIKDQHFLLNSKVLEVCGNLPVYWLRPSYLKGKKTRNASIKHVRTNMRPSSSPKPTGSVQLTENEIYVDRRLDEQGFCCADCHHGHTHCRRICEPLGGYMPYPYYYRGCRVICVVVMPCNWWVARMLGRV</sequence>
<evidence type="ECO:0000256" key="4">
    <source>
        <dbReference type="ARBA" id="ARBA00022525"/>
    </source>
</evidence>
<proteinExistence type="inferred from homology"/>
<evidence type="ECO:0000256" key="9">
    <source>
        <dbReference type="ARBA" id="ARBA00022989"/>
    </source>
</evidence>
<dbReference type="AlphaFoldDB" id="A0A4W3H3T0"/>
<feature type="transmembrane region" description="Helical" evidence="17">
    <location>
        <begin position="53"/>
        <end position="79"/>
    </location>
</feature>
<dbReference type="STRING" id="7868.ENSCMIP00000011453"/>
<keyword evidence="6" id="KW-0165">Cleavage on pair of basic residues</keyword>
<evidence type="ECO:0000313" key="20">
    <source>
        <dbReference type="Proteomes" id="UP000314986"/>
    </source>
</evidence>
<evidence type="ECO:0000313" key="19">
    <source>
        <dbReference type="Ensembl" id="ENSCMIP00000011453.1"/>
    </source>
</evidence>
<dbReference type="Proteomes" id="UP000314986">
    <property type="component" value="Unassembled WGS sequence"/>
</dbReference>
<keyword evidence="9 17" id="KW-1133">Transmembrane helix</keyword>
<reference evidence="19" key="4">
    <citation type="submission" date="2025-08" db="UniProtKB">
        <authorList>
            <consortium name="Ensembl"/>
        </authorList>
    </citation>
    <scope>IDENTIFICATION</scope>
</reference>
<feature type="domain" description="BRICHOS" evidence="18">
    <location>
        <begin position="118"/>
        <end position="215"/>
    </location>
</feature>
<reference evidence="20" key="1">
    <citation type="journal article" date="2006" name="Science">
        <title>Ancient noncoding elements conserved in the human genome.</title>
        <authorList>
            <person name="Venkatesh B."/>
            <person name="Kirkness E.F."/>
            <person name="Loh Y.H."/>
            <person name="Halpern A.L."/>
            <person name="Lee A.P."/>
            <person name="Johnson J."/>
            <person name="Dandona N."/>
            <person name="Viswanathan L.D."/>
            <person name="Tay A."/>
            <person name="Venter J.C."/>
            <person name="Strausberg R.L."/>
            <person name="Brenner S."/>
        </authorList>
    </citation>
    <scope>NUCLEOTIDE SEQUENCE [LARGE SCALE GENOMIC DNA]</scope>
</reference>
<dbReference type="InterPro" id="IPR043405">
    <property type="entry name" value="Chondromodulin/Tenomodulin"/>
</dbReference>
<reference evidence="20" key="2">
    <citation type="journal article" date="2007" name="PLoS Biol.">
        <title>Survey sequencing and comparative analysis of the elephant shark (Callorhinchus milii) genome.</title>
        <authorList>
            <person name="Venkatesh B."/>
            <person name="Kirkness E.F."/>
            <person name="Loh Y.H."/>
            <person name="Halpern A.L."/>
            <person name="Lee A.P."/>
            <person name="Johnson J."/>
            <person name="Dandona N."/>
            <person name="Viswanathan L.D."/>
            <person name="Tay A."/>
            <person name="Venter J.C."/>
            <person name="Strausberg R.L."/>
            <person name="Brenner S."/>
        </authorList>
    </citation>
    <scope>NUCLEOTIDE SEQUENCE [LARGE SCALE GENOMIC DNA]</scope>
</reference>
<evidence type="ECO:0000259" key="18">
    <source>
        <dbReference type="PROSITE" id="PS50869"/>
    </source>
</evidence>
<dbReference type="GO" id="GO:0001937">
    <property type="term" value="P:negative regulation of endothelial cell proliferation"/>
    <property type="evidence" value="ECO:0007669"/>
    <property type="project" value="TreeGrafter"/>
</dbReference>
<evidence type="ECO:0000256" key="16">
    <source>
        <dbReference type="ARBA" id="ARBA00042622"/>
    </source>
</evidence>
<evidence type="ECO:0000256" key="17">
    <source>
        <dbReference type="SAM" id="Phobius"/>
    </source>
</evidence>
<keyword evidence="7 17" id="KW-0812">Transmembrane</keyword>
<reference evidence="19" key="5">
    <citation type="submission" date="2025-09" db="UniProtKB">
        <authorList>
            <consortium name="Ensembl"/>
        </authorList>
    </citation>
    <scope>IDENTIFICATION</scope>
</reference>
<dbReference type="PANTHER" id="PTHR14064:SF6">
    <property type="entry name" value="LEUKOCYTE CELL-DERIVED CHEMOTAXIN 1"/>
    <property type="match status" value="1"/>
</dbReference>
<keyword evidence="12" id="KW-0325">Glycoprotein</keyword>